<proteinExistence type="predicted"/>
<dbReference type="Proteomes" id="UP001341281">
    <property type="component" value="Chromosome 02"/>
</dbReference>
<dbReference type="FunFam" id="3.40.50.300:FF:002884">
    <property type="entry name" value="ATP-dependent DNA helicase"/>
    <property type="match status" value="1"/>
</dbReference>
<evidence type="ECO:0000259" key="1">
    <source>
        <dbReference type="Pfam" id="PF21530"/>
    </source>
</evidence>
<dbReference type="PANTHER" id="PTHR23274:SF52">
    <property type="entry name" value="ATP-DEPENDENT DNA HELICASE"/>
    <property type="match status" value="1"/>
</dbReference>
<protein>
    <recommendedName>
        <fullName evidence="1">DNA helicase Pif1-like 2B domain-containing protein</fullName>
    </recommendedName>
</protein>
<sequence length="374" mass="43707">MVYHSFDSAVDDPHNYYPPEFLNTLTPNGLPPHILKLKIGCPIILLRNIDPANGLCNGTRLVVRGFQRNSIDAEIVLGQHAGKRIFLPRIPLCPSDDEMFPFQFKRKQFPLRLSFAMTVNKAQGQTIPNVGVYLPEPSVLSWPLYVAISRATARSNIKILVIPAVDGDDKKNKTKNKKKKKQQEENNGSIDMTIPYFDMAVRLLAHKEQKKLENAKGKVNKHYMDLRFFKMSGFNKDPRWHKEPSKEELVKTLDSWPRMNYNVTSCRYVLMPWKNDGCYVLFVIDHANHVITIIDFTHTPDWCKKLPIKRYYEAIILISKKFRTAYRLKHSEWPHDVYKWEHIIRPNRPIDTEKYFLNAHIRKMNVYVSIPYIT</sequence>
<evidence type="ECO:0000313" key="2">
    <source>
        <dbReference type="EMBL" id="WVZ59234.1"/>
    </source>
</evidence>
<dbReference type="InterPro" id="IPR027417">
    <property type="entry name" value="P-loop_NTPase"/>
</dbReference>
<evidence type="ECO:0000313" key="3">
    <source>
        <dbReference type="Proteomes" id="UP001341281"/>
    </source>
</evidence>
<reference evidence="2 3" key="1">
    <citation type="submission" date="2024-02" db="EMBL/GenBank/DDBJ databases">
        <title>High-quality chromosome-scale genome assembly of Pensacola bahiagrass (Paspalum notatum Flugge var. saurae).</title>
        <authorList>
            <person name="Vega J.M."/>
            <person name="Podio M."/>
            <person name="Orjuela J."/>
            <person name="Siena L.A."/>
            <person name="Pessino S.C."/>
            <person name="Combes M.C."/>
            <person name="Mariac C."/>
            <person name="Albertini E."/>
            <person name="Pupilli F."/>
            <person name="Ortiz J.P.A."/>
            <person name="Leblanc O."/>
        </authorList>
    </citation>
    <scope>NUCLEOTIDE SEQUENCE [LARGE SCALE GENOMIC DNA]</scope>
    <source>
        <strain evidence="2">R1</strain>
        <tissue evidence="2">Leaf</tissue>
    </source>
</reference>
<dbReference type="Gene3D" id="3.40.50.300">
    <property type="entry name" value="P-loop containing nucleotide triphosphate hydrolases"/>
    <property type="match status" value="1"/>
</dbReference>
<dbReference type="SUPFAM" id="SSF52540">
    <property type="entry name" value="P-loop containing nucleoside triphosphate hydrolases"/>
    <property type="match status" value="1"/>
</dbReference>
<keyword evidence="3" id="KW-1185">Reference proteome</keyword>
<dbReference type="AlphaFoldDB" id="A0AAQ3SQV1"/>
<dbReference type="Pfam" id="PF21530">
    <property type="entry name" value="Pif1_2B_dom"/>
    <property type="match status" value="1"/>
</dbReference>
<dbReference type="GO" id="GO:0006260">
    <property type="term" value="P:DNA replication"/>
    <property type="evidence" value="ECO:0007669"/>
    <property type="project" value="TreeGrafter"/>
</dbReference>
<feature type="domain" description="DNA helicase Pif1-like 2B" evidence="1">
    <location>
        <begin position="20"/>
        <end position="66"/>
    </location>
</feature>
<dbReference type="CDD" id="cd18809">
    <property type="entry name" value="SF1_C_RecD"/>
    <property type="match status" value="1"/>
</dbReference>
<dbReference type="InterPro" id="IPR049163">
    <property type="entry name" value="Pif1-like_2B_dom"/>
</dbReference>
<dbReference type="PANTHER" id="PTHR23274">
    <property type="entry name" value="DNA HELICASE-RELATED"/>
    <property type="match status" value="1"/>
</dbReference>
<gene>
    <name evidence="2" type="ORF">U9M48_009416</name>
</gene>
<dbReference type="GO" id="GO:0005657">
    <property type="term" value="C:replication fork"/>
    <property type="evidence" value="ECO:0007669"/>
    <property type="project" value="TreeGrafter"/>
</dbReference>
<accession>A0AAQ3SQV1</accession>
<dbReference type="EMBL" id="CP144746">
    <property type="protein sequence ID" value="WVZ59234.1"/>
    <property type="molecule type" value="Genomic_DNA"/>
</dbReference>
<organism evidence="2 3">
    <name type="scientific">Paspalum notatum var. saurae</name>
    <dbReference type="NCBI Taxonomy" id="547442"/>
    <lineage>
        <taxon>Eukaryota</taxon>
        <taxon>Viridiplantae</taxon>
        <taxon>Streptophyta</taxon>
        <taxon>Embryophyta</taxon>
        <taxon>Tracheophyta</taxon>
        <taxon>Spermatophyta</taxon>
        <taxon>Magnoliopsida</taxon>
        <taxon>Liliopsida</taxon>
        <taxon>Poales</taxon>
        <taxon>Poaceae</taxon>
        <taxon>PACMAD clade</taxon>
        <taxon>Panicoideae</taxon>
        <taxon>Andropogonodae</taxon>
        <taxon>Paspaleae</taxon>
        <taxon>Paspalinae</taxon>
        <taxon>Paspalum</taxon>
    </lineage>
</organism>
<name>A0AAQ3SQV1_PASNO</name>